<evidence type="ECO:0000313" key="9">
    <source>
        <dbReference type="Proteomes" id="UP000694380"/>
    </source>
</evidence>
<sequence>MKILYLLFAVFFLTLCAGITQGIISPRDCRRAGGICRRTCPSNYRRIGSCGFGLSCCKRRRVSSECHKGDITV</sequence>
<proteinExistence type="inferred from homology"/>
<evidence type="ECO:0000259" key="7">
    <source>
        <dbReference type="Pfam" id="PF00711"/>
    </source>
</evidence>
<organism evidence="8 9">
    <name type="scientific">Chrysemys picta bellii</name>
    <name type="common">Western painted turtle</name>
    <name type="synonym">Emys bellii</name>
    <dbReference type="NCBI Taxonomy" id="8478"/>
    <lineage>
        <taxon>Eukaryota</taxon>
        <taxon>Metazoa</taxon>
        <taxon>Chordata</taxon>
        <taxon>Craniata</taxon>
        <taxon>Vertebrata</taxon>
        <taxon>Euteleostomi</taxon>
        <taxon>Archelosauria</taxon>
        <taxon>Testudinata</taxon>
        <taxon>Testudines</taxon>
        <taxon>Cryptodira</taxon>
        <taxon>Durocryptodira</taxon>
        <taxon>Testudinoidea</taxon>
        <taxon>Emydidae</taxon>
        <taxon>Chrysemys</taxon>
    </lineage>
</organism>
<keyword evidence="6" id="KW-0732">Signal</keyword>
<dbReference type="GO" id="GO:0031731">
    <property type="term" value="F:CCR6 chemokine receptor binding"/>
    <property type="evidence" value="ECO:0007669"/>
    <property type="project" value="TreeGrafter"/>
</dbReference>
<dbReference type="PANTHER" id="PTHR20515">
    <property type="entry name" value="BETA-DEFENSIN"/>
    <property type="match status" value="1"/>
</dbReference>
<feature type="signal peptide" evidence="6">
    <location>
        <begin position="1"/>
        <end position="22"/>
    </location>
</feature>
<reference evidence="8" key="1">
    <citation type="submission" date="2025-08" db="UniProtKB">
        <authorList>
            <consortium name="Ensembl"/>
        </authorList>
    </citation>
    <scope>IDENTIFICATION</scope>
</reference>
<dbReference type="GO" id="GO:0042056">
    <property type="term" value="F:chemoattractant activity"/>
    <property type="evidence" value="ECO:0007669"/>
    <property type="project" value="TreeGrafter"/>
</dbReference>
<evidence type="ECO:0000256" key="6">
    <source>
        <dbReference type="SAM" id="SignalP"/>
    </source>
</evidence>
<keyword evidence="5" id="KW-0044">Antibiotic</keyword>
<name>A0A8C3FZN8_CHRPI</name>
<accession>A0A8C3FZN8</accession>
<dbReference type="SUPFAM" id="SSF57392">
    <property type="entry name" value="Defensin-like"/>
    <property type="match status" value="1"/>
</dbReference>
<feature type="domain" description="Beta-defensin-like" evidence="7">
    <location>
        <begin position="26"/>
        <end position="58"/>
    </location>
</feature>
<evidence type="ECO:0000256" key="3">
    <source>
        <dbReference type="ARBA" id="ARBA00022525"/>
    </source>
</evidence>
<dbReference type="GO" id="GO:0005615">
    <property type="term" value="C:extracellular space"/>
    <property type="evidence" value="ECO:0007669"/>
    <property type="project" value="TreeGrafter"/>
</dbReference>
<dbReference type="OMA" id="RVSSECH"/>
<evidence type="ECO:0000313" key="8">
    <source>
        <dbReference type="Ensembl" id="ENSCPBP00000015220.1"/>
    </source>
</evidence>
<dbReference type="GO" id="GO:0060326">
    <property type="term" value="P:cell chemotaxis"/>
    <property type="evidence" value="ECO:0007669"/>
    <property type="project" value="TreeGrafter"/>
</dbReference>
<dbReference type="InterPro" id="IPR001855">
    <property type="entry name" value="Defensin_beta-like"/>
</dbReference>
<reference evidence="8" key="2">
    <citation type="submission" date="2025-09" db="UniProtKB">
        <authorList>
            <consortium name="Ensembl"/>
        </authorList>
    </citation>
    <scope>IDENTIFICATION</scope>
</reference>
<dbReference type="Pfam" id="PF00711">
    <property type="entry name" value="Defensin_beta"/>
    <property type="match status" value="1"/>
</dbReference>
<keyword evidence="4" id="KW-0929">Antimicrobial</keyword>
<comment type="similarity">
    <text evidence="2">Belongs to the beta-defensin family.</text>
</comment>
<evidence type="ECO:0000256" key="1">
    <source>
        <dbReference type="ARBA" id="ARBA00004613"/>
    </source>
</evidence>
<evidence type="ECO:0000256" key="2">
    <source>
        <dbReference type="ARBA" id="ARBA00007371"/>
    </source>
</evidence>
<evidence type="ECO:0000256" key="5">
    <source>
        <dbReference type="ARBA" id="ARBA00023022"/>
    </source>
</evidence>
<dbReference type="GO" id="GO:0042742">
    <property type="term" value="P:defense response to bacterium"/>
    <property type="evidence" value="ECO:0007669"/>
    <property type="project" value="UniProtKB-KW"/>
</dbReference>
<dbReference type="Gene3D" id="3.10.360.10">
    <property type="entry name" value="Antimicrobial Peptide, Beta-defensin 2, Chain A"/>
    <property type="match status" value="1"/>
</dbReference>
<keyword evidence="9" id="KW-1185">Reference proteome</keyword>
<keyword evidence="4" id="KW-0211">Defensin</keyword>
<evidence type="ECO:0000256" key="4">
    <source>
        <dbReference type="ARBA" id="ARBA00022940"/>
    </source>
</evidence>
<dbReference type="Proteomes" id="UP000694380">
    <property type="component" value="Unplaced"/>
</dbReference>
<keyword evidence="3" id="KW-0964">Secreted</keyword>
<dbReference type="Ensembl" id="ENSCPBT00000018038.1">
    <property type="protein sequence ID" value="ENSCPBP00000015220.1"/>
    <property type="gene ID" value="ENSCPBG00000011279.1"/>
</dbReference>
<protein>
    <recommendedName>
        <fullName evidence="7">Beta-defensin-like domain-containing protein</fullName>
    </recommendedName>
</protein>
<dbReference type="PANTHER" id="PTHR20515:SF20">
    <property type="entry name" value="GALLINACIN-1-RELATED"/>
    <property type="match status" value="1"/>
</dbReference>
<feature type="chain" id="PRO_5034522209" description="Beta-defensin-like domain-containing protein" evidence="6">
    <location>
        <begin position="23"/>
        <end position="73"/>
    </location>
</feature>
<comment type="subcellular location">
    <subcellularLocation>
        <location evidence="1">Secreted</location>
    </subcellularLocation>
</comment>
<dbReference type="GeneTree" id="ENSGT00950000185025"/>
<dbReference type="AlphaFoldDB" id="A0A8C3FZN8"/>